<dbReference type="AlphaFoldDB" id="A0A1E5FNG3"/>
<dbReference type="EMBL" id="AJZD02000209">
    <property type="protein sequence ID" value="OEF91670.1"/>
    <property type="molecule type" value="Genomic_DNA"/>
</dbReference>
<protein>
    <submittedName>
        <fullName evidence="1">Uncharacterized protein</fullName>
    </submittedName>
</protein>
<evidence type="ECO:0000313" key="1">
    <source>
        <dbReference type="EMBL" id="OEF91670.1"/>
    </source>
</evidence>
<comment type="caution">
    <text evidence="1">The sequence shown here is derived from an EMBL/GenBank/DDBJ whole genome shotgun (WGS) entry which is preliminary data.</text>
</comment>
<dbReference type="Proteomes" id="UP000094802">
    <property type="component" value="Unassembled WGS sequence"/>
</dbReference>
<dbReference type="RefSeq" id="WP_019822080.1">
    <property type="nucleotide sequence ID" value="NZ_AJZD02000209.1"/>
</dbReference>
<accession>A0A1E5FNG3</accession>
<proteinExistence type="predicted"/>
<sequence length="187" mass="21945">MVNLYEEATWVRDRIGSTSDTDFPIGACAQASQLLCYHLNKKGYNKPIYLVCGASKKRSGEVRHWWIESNGILVDITVDQFNLIEDSALSYKIKSHRPYHRVYCLPKEEAPHHKVFKLVPKELWVWNEKSIGEIRLDVLRVIYRRLHDSSHIQEIYSECLRHSNFIKKLALLTLMEISMSVEETWQI</sequence>
<name>A0A1E5FNG3_VIBSP</name>
<organism evidence="1 2">
    <name type="scientific">Vibrio splendidus 12E03</name>
    <dbReference type="NCBI Taxonomy" id="1191305"/>
    <lineage>
        <taxon>Bacteria</taxon>
        <taxon>Pseudomonadati</taxon>
        <taxon>Pseudomonadota</taxon>
        <taxon>Gammaproteobacteria</taxon>
        <taxon>Vibrionales</taxon>
        <taxon>Vibrionaceae</taxon>
        <taxon>Vibrio</taxon>
    </lineage>
</organism>
<gene>
    <name evidence="1" type="ORF">A142_06695</name>
</gene>
<reference evidence="1 2" key="1">
    <citation type="journal article" date="2012" name="Science">
        <title>Ecological populations of bacteria act as socially cohesive units of antibiotic production and resistance.</title>
        <authorList>
            <person name="Cordero O.X."/>
            <person name="Wildschutte H."/>
            <person name="Kirkup B."/>
            <person name="Proehl S."/>
            <person name="Ngo L."/>
            <person name="Hussain F."/>
            <person name="Le Roux F."/>
            <person name="Mincer T."/>
            <person name="Polz M.F."/>
        </authorList>
    </citation>
    <scope>NUCLEOTIDE SEQUENCE [LARGE SCALE GENOMIC DNA]</scope>
    <source>
        <strain evidence="1 2">12E03</strain>
    </source>
</reference>
<evidence type="ECO:0000313" key="2">
    <source>
        <dbReference type="Proteomes" id="UP000094802"/>
    </source>
</evidence>